<comment type="catalytic activity">
    <reaction evidence="10">
        <text>L-threonyl-[protein] + UDP-N-acetyl-alpha-D-glucosamine = 3-O-(N-acetyl-beta-D-glucosaminyl)-L-threonyl-[protein] + UDP + H(+)</text>
        <dbReference type="Rhea" id="RHEA:48908"/>
        <dbReference type="Rhea" id="RHEA-COMP:11060"/>
        <dbReference type="Rhea" id="RHEA-COMP:12252"/>
        <dbReference type="ChEBI" id="CHEBI:15378"/>
        <dbReference type="ChEBI" id="CHEBI:30013"/>
        <dbReference type="ChEBI" id="CHEBI:57705"/>
        <dbReference type="ChEBI" id="CHEBI:58223"/>
        <dbReference type="ChEBI" id="CHEBI:90840"/>
        <dbReference type="EC" id="2.4.1.255"/>
    </reaction>
</comment>
<dbReference type="Proteomes" id="UP000248817">
    <property type="component" value="Unassembled WGS sequence"/>
</dbReference>
<evidence type="ECO:0000256" key="9">
    <source>
        <dbReference type="ARBA" id="ARBA00048317"/>
    </source>
</evidence>
<dbReference type="GO" id="GO:0097363">
    <property type="term" value="F:protein O-acetylglucosaminyltransferase activity"/>
    <property type="evidence" value="ECO:0007669"/>
    <property type="project" value="UniProtKB-EC"/>
</dbReference>
<keyword evidence="2" id="KW-0328">Glycosyltransferase</keyword>
<evidence type="ECO:0000256" key="11">
    <source>
        <dbReference type="SAM" id="MobiDB-lite"/>
    </source>
</evidence>
<keyword evidence="12" id="KW-1133">Transmembrane helix</keyword>
<dbReference type="PANTHER" id="PTHR20961:SF148">
    <property type="entry name" value="EGF DOMAIN-SPECIFIC O-LINKED N-ACETYLGLUCOSAMINE TRANSFERASE"/>
    <property type="match status" value="1"/>
</dbReference>
<evidence type="ECO:0000256" key="12">
    <source>
        <dbReference type="SAM" id="Phobius"/>
    </source>
</evidence>
<evidence type="ECO:0000256" key="1">
    <source>
        <dbReference type="ARBA" id="ARBA00011970"/>
    </source>
</evidence>
<evidence type="ECO:0000256" key="5">
    <source>
        <dbReference type="ARBA" id="ARBA00022824"/>
    </source>
</evidence>
<keyword evidence="6" id="KW-0325">Glycoprotein</keyword>
<evidence type="ECO:0000256" key="7">
    <source>
        <dbReference type="ARBA" id="ARBA00040944"/>
    </source>
</evidence>
<evidence type="ECO:0000256" key="4">
    <source>
        <dbReference type="ARBA" id="ARBA00022729"/>
    </source>
</evidence>
<evidence type="ECO:0000256" key="6">
    <source>
        <dbReference type="ARBA" id="ARBA00023180"/>
    </source>
</evidence>
<feature type="domain" description="Glycosyltransferase 61 catalytic" evidence="13">
    <location>
        <begin position="316"/>
        <end position="440"/>
    </location>
</feature>
<evidence type="ECO:0000256" key="2">
    <source>
        <dbReference type="ARBA" id="ARBA00022676"/>
    </source>
</evidence>
<evidence type="ECO:0000313" key="15">
    <source>
        <dbReference type="Proteomes" id="UP000248817"/>
    </source>
</evidence>
<feature type="compositionally biased region" description="Basic residues" evidence="11">
    <location>
        <begin position="338"/>
        <end position="358"/>
    </location>
</feature>
<dbReference type="AlphaFoldDB" id="A0A2V5HWV3"/>
<keyword evidence="4" id="KW-0732">Signal</keyword>
<evidence type="ECO:0000313" key="14">
    <source>
        <dbReference type="EMBL" id="PYI28959.1"/>
    </source>
</evidence>
<dbReference type="Pfam" id="PF04577">
    <property type="entry name" value="Glyco_transf_61"/>
    <property type="match status" value="1"/>
</dbReference>
<dbReference type="GO" id="GO:0005788">
    <property type="term" value="C:endoplasmic reticulum lumen"/>
    <property type="evidence" value="ECO:0007669"/>
    <property type="project" value="TreeGrafter"/>
</dbReference>
<evidence type="ECO:0000256" key="10">
    <source>
        <dbReference type="ARBA" id="ARBA00049432"/>
    </source>
</evidence>
<evidence type="ECO:0000259" key="13">
    <source>
        <dbReference type="Pfam" id="PF04577"/>
    </source>
</evidence>
<keyword evidence="3" id="KW-0808">Transferase</keyword>
<proteinExistence type="predicted"/>
<keyword evidence="12" id="KW-0812">Transmembrane</keyword>
<dbReference type="PANTHER" id="PTHR20961">
    <property type="entry name" value="GLYCOSYLTRANSFERASE"/>
    <property type="match status" value="1"/>
</dbReference>
<dbReference type="InterPro" id="IPR049625">
    <property type="entry name" value="Glyco_transf_61_cat"/>
</dbReference>
<reference evidence="14 15" key="1">
    <citation type="submission" date="2018-02" db="EMBL/GenBank/DDBJ databases">
        <title>The genomes of Aspergillus section Nigri reveals drivers in fungal speciation.</title>
        <authorList>
            <consortium name="DOE Joint Genome Institute"/>
            <person name="Vesth T.C."/>
            <person name="Nybo J."/>
            <person name="Theobald S."/>
            <person name="Brandl J."/>
            <person name="Frisvad J.C."/>
            <person name="Nielsen K.F."/>
            <person name="Lyhne E.K."/>
            <person name="Kogle M.E."/>
            <person name="Kuo A."/>
            <person name="Riley R."/>
            <person name="Clum A."/>
            <person name="Nolan M."/>
            <person name="Lipzen A."/>
            <person name="Salamov A."/>
            <person name="Henrissat B."/>
            <person name="Wiebenga A."/>
            <person name="De vries R.P."/>
            <person name="Grigoriev I.V."/>
            <person name="Mortensen U.H."/>
            <person name="Andersen M.R."/>
            <person name="Baker S.E."/>
        </authorList>
    </citation>
    <scope>NUCLEOTIDE SEQUENCE [LARGE SCALE GENOMIC DNA]</scope>
    <source>
        <strain evidence="14 15">CBS 114.80</strain>
    </source>
</reference>
<keyword evidence="5" id="KW-0256">Endoplasmic reticulum</keyword>
<organism evidence="14 15">
    <name type="scientific">Aspergillus indologenus CBS 114.80</name>
    <dbReference type="NCBI Taxonomy" id="1450541"/>
    <lineage>
        <taxon>Eukaryota</taxon>
        <taxon>Fungi</taxon>
        <taxon>Dikarya</taxon>
        <taxon>Ascomycota</taxon>
        <taxon>Pezizomycotina</taxon>
        <taxon>Eurotiomycetes</taxon>
        <taxon>Eurotiomycetidae</taxon>
        <taxon>Eurotiales</taxon>
        <taxon>Aspergillaceae</taxon>
        <taxon>Aspergillus</taxon>
        <taxon>Aspergillus subgen. Circumdati</taxon>
    </lineage>
</organism>
<feature type="transmembrane region" description="Helical" evidence="12">
    <location>
        <begin position="12"/>
        <end position="30"/>
    </location>
</feature>
<accession>A0A2V5HWV3</accession>
<evidence type="ECO:0000256" key="8">
    <source>
        <dbReference type="ARBA" id="ARBA00042574"/>
    </source>
</evidence>
<name>A0A2V5HWV3_9EURO</name>
<dbReference type="InterPro" id="IPR007657">
    <property type="entry name" value="Glycosyltransferase_61"/>
</dbReference>
<dbReference type="EMBL" id="KZ825539">
    <property type="protein sequence ID" value="PYI28959.1"/>
    <property type="molecule type" value="Genomic_DNA"/>
</dbReference>
<sequence length="521" mass="58072">MPRVTIRSQQRARHVYAAVVFLLCFIFLYHSHHASSRQRTYSLVKPAISASDGRPVDLELPDDYSQADIESTYCDDRFGVSYLENLRDLATEYCTPDSPSRLTCFHSQTAPDNRIDTFCFARGAVYSREERKYLLSCELRDVSANGAPPLGGFQNYWQSTGPGLVMRKAIKLVSPEQHPQLWATTTTAPETYTILTKREGAGNLWHSLMEIFSMTMSMDVLQMTPQAAIPAPTNEKAEERDQTPFFTPSDPANTQVTFLDPFEDGPYIDLWHLFAHRTTTRFSSPFTTNPNTSSTPTNLIIPLSGGSNPFWQGDWQPHPCTSSPLLQTFTTRVLKHHHLDPIHRPRRPKRLLPPHHPPHTPAPPPPITLTFINRTTTRRLLHAEEYLAALSASFPREILTVQSIDFATLPLAEQLAIVRTTDLLVGVHGAGLTHGMFLPAAGGAGIVEILPPGLFHKGFRNVAGLLGLAYYSVHGVGTDARVAGQDWQEADVFVEPERFAEVVGVAVRGLFNKGERSWDVV</sequence>
<evidence type="ECO:0000256" key="3">
    <source>
        <dbReference type="ARBA" id="ARBA00022679"/>
    </source>
</evidence>
<keyword evidence="15" id="KW-1185">Reference proteome</keyword>
<dbReference type="EC" id="2.4.1.255" evidence="1"/>
<keyword evidence="12" id="KW-0472">Membrane</keyword>
<gene>
    <name evidence="14" type="ORF">BP00DRAFT_438081</name>
</gene>
<feature type="region of interest" description="Disordered" evidence="11">
    <location>
        <begin position="338"/>
        <end position="366"/>
    </location>
</feature>
<comment type="catalytic activity">
    <reaction evidence="9">
        <text>L-seryl-[protein] + UDP-N-acetyl-alpha-D-glucosamine = 3-O-(N-acetyl-beta-D-glucosaminyl)-L-seryl-[protein] + UDP + H(+)</text>
        <dbReference type="Rhea" id="RHEA:48904"/>
        <dbReference type="Rhea" id="RHEA-COMP:9863"/>
        <dbReference type="Rhea" id="RHEA-COMP:12251"/>
        <dbReference type="ChEBI" id="CHEBI:15378"/>
        <dbReference type="ChEBI" id="CHEBI:29999"/>
        <dbReference type="ChEBI" id="CHEBI:57705"/>
        <dbReference type="ChEBI" id="CHEBI:58223"/>
        <dbReference type="ChEBI" id="CHEBI:90838"/>
        <dbReference type="EC" id="2.4.1.255"/>
    </reaction>
</comment>
<protein>
    <recommendedName>
        <fullName evidence="7">EGF domain-specific O-linked N-acetylglucosamine transferase</fullName>
        <ecNumber evidence="1">2.4.1.255</ecNumber>
    </recommendedName>
    <alternativeName>
        <fullName evidence="8">Extracellular O-linked N-acetylglucosamine transferase</fullName>
    </alternativeName>
</protein>